<name>A0ABU8NIA5_9SPHI</name>
<reference evidence="2 3" key="1">
    <citation type="submission" date="2024-03" db="EMBL/GenBank/DDBJ databases">
        <title>Sequence of Lycoming College Course Isolates.</title>
        <authorList>
            <person name="Plotts O."/>
            <person name="Newman J."/>
        </authorList>
    </citation>
    <scope>NUCLEOTIDE SEQUENCE [LARGE SCALE GENOMIC DNA]</scope>
    <source>
        <strain evidence="2 3">CJB-3</strain>
    </source>
</reference>
<dbReference type="PRINTS" id="PR00702">
    <property type="entry name" value="ACRIFLAVINRP"/>
</dbReference>
<dbReference type="PANTHER" id="PTHR32063">
    <property type="match status" value="1"/>
</dbReference>
<keyword evidence="3" id="KW-1185">Reference proteome</keyword>
<dbReference type="Gene3D" id="3.30.2090.10">
    <property type="entry name" value="Multidrug efflux transporter AcrB TolC docking domain, DN and DC subdomains"/>
    <property type="match status" value="2"/>
</dbReference>
<feature type="transmembrane region" description="Helical" evidence="1">
    <location>
        <begin position="333"/>
        <end position="349"/>
    </location>
</feature>
<dbReference type="InterPro" id="IPR027463">
    <property type="entry name" value="AcrB_DN_DC_subdom"/>
</dbReference>
<feature type="transmembrane region" description="Helical" evidence="1">
    <location>
        <begin position="382"/>
        <end position="403"/>
    </location>
</feature>
<feature type="transmembrane region" description="Helical" evidence="1">
    <location>
        <begin position="901"/>
        <end position="923"/>
    </location>
</feature>
<dbReference type="RefSeq" id="WP_288880733.1">
    <property type="nucleotide sequence ID" value="NZ_CBFGNQ010000025.1"/>
</dbReference>
<protein>
    <submittedName>
        <fullName evidence="2">Efflux RND transporter permease subunit</fullName>
    </submittedName>
</protein>
<dbReference type="Pfam" id="PF00873">
    <property type="entry name" value="ACR_tran"/>
    <property type="match status" value="1"/>
</dbReference>
<feature type="transmembrane region" description="Helical" evidence="1">
    <location>
        <begin position="977"/>
        <end position="1004"/>
    </location>
</feature>
<feature type="transmembrane region" description="Helical" evidence="1">
    <location>
        <begin position="849"/>
        <end position="868"/>
    </location>
</feature>
<feature type="transmembrane region" description="Helical" evidence="1">
    <location>
        <begin position="356"/>
        <end position="376"/>
    </location>
</feature>
<gene>
    <name evidence="2" type="ORF">WAE58_04160</name>
</gene>
<keyword evidence="1" id="KW-1133">Transmembrane helix</keyword>
<sequence>MKNFFLTHKNPIIIILTIIMFGGVIAYENLKTSLFPEITFPKIKIIADAGLQPVDRMMVTVTRPLENAVKQVPGLKLVRSTTSRGSCEISAFMNWNTDIDLSQQRIESRINQIRNALPPDINISVEKMNPSILPVMGYTLESHSKSPIELREIATYTIKPFLSQVEGVAEVRVSGGKAKEYWVELDKNKMSSLNLTPQQVNTALSQTNFIRSNGYLSDYKLLYLTITDAAVTTRSDLEDVVVSNNGHRAIQIKDIARVSIQEGVEYTKINANGHDAVLIAVIKQPEANLITLTQEMEKKIKLLQSILPPGVGIKPYYIQADFVNDSVKSVADSLWIGLGLAIIVAIIFLRSLRASSTILITIPLTLCLTVIVLYSIGYTLNIMTLGAIAAAIGLIIDDAIVVVEQIHRTHEEYPELESDDLVHKAIRYLFQAMLGSSLSTIVIFIPFLLMTGVAGAYFKVMTNTMIIALICSFFVTWICLPVVYLLLGKQVKPSGRKQTQVHTVKNQAWVMWFIKKPMFSFAAIVVLILVIILILPKLQTGFLPEMDEGSIVLDYKSPPGTSLQETDRMLKEVEQIIIKIPDVETYSRRTGTQMGFFITEPNNGDYLIQLKKERSRTTQEVISEIRNKITASQPSLEIDFGQVIGDMLGDLMSSTQPVEIKIFGDNHSKLTTLSKAVAAIVSKVKGAADVFDGVIIAGPSIDVRPIYSQLAQYGISVADFQYQLQMALEGNSAGAVLEKEQLSTIRLIYPNSRKYNVEGIKSMQIFLPDGKLVPITNLAIIDINAGEAEVERENLQAMGVVTARLENRDLGTTIQDIRQQVSNSIHLPAGYHIEYGGAYAEQQQSFKELLVILVSSSLLVFAVILFLFKDFKIATVILFIAVLGISGSYLALFLTHTALNVGSYTGLIMIIGIIGENAIFTFLQFKESCRENKVQDAIVYAISTRLRPKLMTALGAIIALMPLALGIGAGAQLHQPLAIAVIGGFIVAMPLLLIVLPSMINLLYKDHKLPY</sequence>
<dbReference type="SUPFAM" id="SSF82714">
    <property type="entry name" value="Multidrug efflux transporter AcrB TolC docking domain, DN and DC subdomains"/>
    <property type="match status" value="2"/>
</dbReference>
<feature type="transmembrane region" description="Helical" evidence="1">
    <location>
        <begin position="950"/>
        <end position="971"/>
    </location>
</feature>
<accession>A0ABU8NIA5</accession>
<dbReference type="SUPFAM" id="SSF82866">
    <property type="entry name" value="Multidrug efflux transporter AcrB transmembrane domain"/>
    <property type="match status" value="2"/>
</dbReference>
<evidence type="ECO:0000256" key="1">
    <source>
        <dbReference type="SAM" id="Phobius"/>
    </source>
</evidence>
<evidence type="ECO:0000313" key="3">
    <source>
        <dbReference type="Proteomes" id="UP001378956"/>
    </source>
</evidence>
<keyword evidence="1" id="KW-0812">Transmembrane</keyword>
<organism evidence="2 3">
    <name type="scientific">Pedobacter panaciterrae</name>
    <dbReference type="NCBI Taxonomy" id="363849"/>
    <lineage>
        <taxon>Bacteria</taxon>
        <taxon>Pseudomonadati</taxon>
        <taxon>Bacteroidota</taxon>
        <taxon>Sphingobacteriia</taxon>
        <taxon>Sphingobacteriales</taxon>
        <taxon>Sphingobacteriaceae</taxon>
        <taxon>Pedobacter</taxon>
    </lineage>
</organism>
<dbReference type="EMBL" id="JBBEUB010000001">
    <property type="protein sequence ID" value="MEJ2901599.1"/>
    <property type="molecule type" value="Genomic_DNA"/>
</dbReference>
<feature type="transmembrane region" description="Helical" evidence="1">
    <location>
        <begin position="464"/>
        <end position="487"/>
    </location>
</feature>
<feature type="transmembrane region" description="Helical" evidence="1">
    <location>
        <begin position="875"/>
        <end position="895"/>
    </location>
</feature>
<feature type="transmembrane region" description="Helical" evidence="1">
    <location>
        <begin position="518"/>
        <end position="536"/>
    </location>
</feature>
<dbReference type="Gene3D" id="3.30.70.1430">
    <property type="entry name" value="Multidrug efflux transporter AcrB pore domain"/>
    <property type="match status" value="2"/>
</dbReference>
<dbReference type="Gene3D" id="3.30.70.1320">
    <property type="entry name" value="Multidrug efflux transporter AcrB pore domain like"/>
    <property type="match status" value="1"/>
</dbReference>
<evidence type="ECO:0000313" key="2">
    <source>
        <dbReference type="EMBL" id="MEJ2901599.1"/>
    </source>
</evidence>
<dbReference type="Gene3D" id="3.30.70.1440">
    <property type="entry name" value="Multidrug efflux transporter AcrB pore domain"/>
    <property type="match status" value="1"/>
</dbReference>
<dbReference type="Gene3D" id="1.20.1640.10">
    <property type="entry name" value="Multidrug efflux transporter AcrB transmembrane domain"/>
    <property type="match status" value="2"/>
</dbReference>
<dbReference type="SUPFAM" id="SSF82693">
    <property type="entry name" value="Multidrug efflux transporter AcrB pore domain, PN1, PN2, PC1 and PC2 subdomains"/>
    <property type="match status" value="3"/>
</dbReference>
<dbReference type="PANTHER" id="PTHR32063:SF24">
    <property type="entry name" value="CATION EFFLUX SYSTEM (ACRB_ACRD_ACRF FAMILY)"/>
    <property type="match status" value="1"/>
</dbReference>
<keyword evidence="1" id="KW-0472">Membrane</keyword>
<feature type="transmembrane region" description="Helical" evidence="1">
    <location>
        <begin position="434"/>
        <end position="458"/>
    </location>
</feature>
<feature type="transmembrane region" description="Helical" evidence="1">
    <location>
        <begin position="12"/>
        <end position="30"/>
    </location>
</feature>
<dbReference type="InterPro" id="IPR001036">
    <property type="entry name" value="Acrflvin-R"/>
</dbReference>
<comment type="caution">
    <text evidence="2">The sequence shown here is derived from an EMBL/GenBank/DDBJ whole genome shotgun (WGS) entry which is preliminary data.</text>
</comment>
<dbReference type="Proteomes" id="UP001378956">
    <property type="component" value="Unassembled WGS sequence"/>
</dbReference>
<proteinExistence type="predicted"/>